<reference evidence="1 2" key="1">
    <citation type="submission" date="2011-05" db="EMBL/GenBank/DDBJ databases">
        <title>Whole genome shotgun sequence of Gordonia alkanivorans NBRC 16433.</title>
        <authorList>
            <person name="Hosoyama A."/>
            <person name="Nakamura S."/>
            <person name="Takarada H."/>
            <person name="Tsuchikane K."/>
            <person name="Yamazaki S."/>
            <person name="Fujita N."/>
        </authorList>
    </citation>
    <scope>NUCLEOTIDE SEQUENCE [LARGE SCALE GENOMIC DNA]</scope>
    <source>
        <strain evidence="1 2">NBRC 16433</strain>
    </source>
</reference>
<dbReference type="Proteomes" id="UP000003558">
    <property type="component" value="Unassembled WGS sequence"/>
</dbReference>
<dbReference type="STRING" id="1027371.GOALK_021_00430"/>
<sequence>MSFTSPFPDVEIPEVSVHEFLFGSIADDELGRTALVDPKSGAVTSYRELITQIDAVAGWLASRGIGVGDVVG</sequence>
<dbReference type="InterPro" id="IPR042099">
    <property type="entry name" value="ANL_N_sf"/>
</dbReference>
<name>F9VR96_9ACTN</name>
<feature type="non-terminal residue" evidence="1">
    <location>
        <position position="72"/>
    </location>
</feature>
<evidence type="ECO:0000313" key="2">
    <source>
        <dbReference type="Proteomes" id="UP000003558"/>
    </source>
</evidence>
<dbReference type="Gene3D" id="3.40.50.12780">
    <property type="entry name" value="N-terminal domain of ligase-like"/>
    <property type="match status" value="1"/>
</dbReference>
<dbReference type="AlphaFoldDB" id="F9VR96"/>
<dbReference type="GO" id="GO:0016874">
    <property type="term" value="F:ligase activity"/>
    <property type="evidence" value="ECO:0007669"/>
    <property type="project" value="UniProtKB-KW"/>
</dbReference>
<dbReference type="eggNOG" id="COG0318">
    <property type="taxonomic scope" value="Bacteria"/>
</dbReference>
<proteinExistence type="predicted"/>
<protein>
    <submittedName>
        <fullName evidence="1">Putative 4-coumarate--CoA ligase</fullName>
    </submittedName>
</protein>
<organism evidence="1 2">
    <name type="scientific">Gordonia alkanivorans NBRC 16433</name>
    <dbReference type="NCBI Taxonomy" id="1027371"/>
    <lineage>
        <taxon>Bacteria</taxon>
        <taxon>Bacillati</taxon>
        <taxon>Actinomycetota</taxon>
        <taxon>Actinomycetes</taxon>
        <taxon>Mycobacteriales</taxon>
        <taxon>Gordoniaceae</taxon>
        <taxon>Gordonia</taxon>
    </lineage>
</organism>
<gene>
    <name evidence="1" type="ORF">GOALK_021_00430</name>
</gene>
<dbReference type="SUPFAM" id="SSF56801">
    <property type="entry name" value="Acetyl-CoA synthetase-like"/>
    <property type="match status" value="1"/>
</dbReference>
<evidence type="ECO:0000313" key="1">
    <source>
        <dbReference type="EMBL" id="GAA11135.1"/>
    </source>
</evidence>
<keyword evidence="1" id="KW-0436">Ligase</keyword>
<comment type="caution">
    <text evidence="1">The sequence shown here is derived from an EMBL/GenBank/DDBJ whole genome shotgun (WGS) entry which is preliminary data.</text>
</comment>
<accession>F9VR96</accession>
<dbReference type="EMBL" id="BACI01000021">
    <property type="protein sequence ID" value="GAA11135.1"/>
    <property type="molecule type" value="Genomic_DNA"/>
</dbReference>